<evidence type="ECO:0000313" key="7">
    <source>
        <dbReference type="Proteomes" id="UP000449547"/>
    </source>
</evidence>
<dbReference type="GeneID" id="54781258"/>
<feature type="compositionally biased region" description="Basic and acidic residues" evidence="4">
    <location>
        <begin position="7"/>
        <end position="20"/>
    </location>
</feature>
<comment type="caution">
    <text evidence="6">The sequence shown here is derived from an EMBL/GenBank/DDBJ whole genome shotgun (WGS) entry which is preliminary data.</text>
</comment>
<reference evidence="6 7" key="1">
    <citation type="submission" date="2019-07" db="EMBL/GenBank/DDBJ databases">
        <title>Genome assembly of two rare yeast pathogens: Diutina rugosa and Trichomonascus ciferrii.</title>
        <authorList>
            <person name="Mixao V."/>
            <person name="Saus E."/>
            <person name="Hansen A."/>
            <person name="Lass-Flor C."/>
            <person name="Gabaldon T."/>
        </authorList>
    </citation>
    <scope>NUCLEOTIDE SEQUENCE [LARGE SCALE GENOMIC DNA]</scope>
    <source>
        <strain evidence="6 7">CBS 613</strain>
    </source>
</reference>
<dbReference type="InterPro" id="IPR003903">
    <property type="entry name" value="UIM_dom"/>
</dbReference>
<evidence type="ECO:0000256" key="1">
    <source>
        <dbReference type="ARBA" id="ARBA00022723"/>
    </source>
</evidence>
<organism evidence="6 7">
    <name type="scientific">Diutina rugosa</name>
    <name type="common">Yeast</name>
    <name type="synonym">Candida rugosa</name>
    <dbReference type="NCBI Taxonomy" id="5481"/>
    <lineage>
        <taxon>Eukaryota</taxon>
        <taxon>Fungi</taxon>
        <taxon>Dikarya</taxon>
        <taxon>Ascomycota</taxon>
        <taxon>Saccharomycotina</taxon>
        <taxon>Pichiomycetes</taxon>
        <taxon>Debaryomycetaceae</taxon>
        <taxon>Diutina</taxon>
    </lineage>
</organism>
<evidence type="ECO:0000259" key="5">
    <source>
        <dbReference type="SMART" id="SM00249"/>
    </source>
</evidence>
<dbReference type="PANTHER" id="PTHR47793">
    <property type="entry name" value="HISTONE DEACETYLASE COMPLEX SUBUNIT CTI6"/>
    <property type="match status" value="1"/>
</dbReference>
<keyword evidence="2" id="KW-0863">Zinc-finger</keyword>
<feature type="compositionally biased region" description="Polar residues" evidence="4">
    <location>
        <begin position="198"/>
        <end position="209"/>
    </location>
</feature>
<keyword evidence="1" id="KW-0479">Metal-binding</keyword>
<proteinExistence type="predicted"/>
<evidence type="ECO:0000256" key="2">
    <source>
        <dbReference type="ARBA" id="ARBA00022771"/>
    </source>
</evidence>
<dbReference type="GO" id="GO:0033698">
    <property type="term" value="C:Rpd3L complex"/>
    <property type="evidence" value="ECO:0007669"/>
    <property type="project" value="TreeGrafter"/>
</dbReference>
<dbReference type="SMART" id="SM00249">
    <property type="entry name" value="PHD"/>
    <property type="match status" value="1"/>
</dbReference>
<gene>
    <name evidence="6" type="ORF">DIURU_002607</name>
</gene>
<dbReference type="EMBL" id="SWFT01000076">
    <property type="protein sequence ID" value="KAA8903006.1"/>
    <property type="molecule type" value="Genomic_DNA"/>
</dbReference>
<dbReference type="Gene3D" id="3.30.40.10">
    <property type="entry name" value="Zinc/RING finger domain, C3HC4 (zinc finger)"/>
    <property type="match status" value="1"/>
</dbReference>
<dbReference type="InterPro" id="IPR011011">
    <property type="entry name" value="Znf_FYVE_PHD"/>
</dbReference>
<dbReference type="OMA" id="PEKYWCE"/>
<dbReference type="InterPro" id="IPR019786">
    <property type="entry name" value="Zinc_finger_PHD-type_CS"/>
</dbReference>
<dbReference type="AlphaFoldDB" id="A0A642URE0"/>
<evidence type="ECO:0000256" key="4">
    <source>
        <dbReference type="SAM" id="MobiDB-lite"/>
    </source>
</evidence>
<dbReference type="OrthoDB" id="418595at2759"/>
<keyword evidence="3" id="KW-0862">Zinc</keyword>
<accession>A0A642URE0</accession>
<dbReference type="Pfam" id="PF20826">
    <property type="entry name" value="PHD_5"/>
    <property type="match status" value="1"/>
</dbReference>
<dbReference type="InterPro" id="IPR001965">
    <property type="entry name" value="Znf_PHD"/>
</dbReference>
<feature type="compositionally biased region" description="Polar residues" evidence="4">
    <location>
        <begin position="263"/>
        <end position="282"/>
    </location>
</feature>
<protein>
    <recommendedName>
        <fullName evidence="5">Zinc finger PHD-type domain-containing protein</fullName>
    </recommendedName>
</protein>
<feature type="region of interest" description="Disordered" evidence="4">
    <location>
        <begin position="174"/>
        <end position="295"/>
    </location>
</feature>
<dbReference type="PANTHER" id="PTHR47793:SF1">
    <property type="entry name" value="HISTONE DEACETYLASE COMPLEX SUBUNIT CTI6"/>
    <property type="match status" value="1"/>
</dbReference>
<dbReference type="GO" id="GO:0061188">
    <property type="term" value="P:negative regulation of rDNA heterochromatin formation"/>
    <property type="evidence" value="ECO:0007669"/>
    <property type="project" value="TreeGrafter"/>
</dbReference>
<feature type="region of interest" description="Disordered" evidence="4">
    <location>
        <begin position="127"/>
        <end position="162"/>
    </location>
</feature>
<dbReference type="PROSITE" id="PS01359">
    <property type="entry name" value="ZF_PHD_1"/>
    <property type="match status" value="1"/>
</dbReference>
<dbReference type="InterPro" id="IPR013083">
    <property type="entry name" value="Znf_RING/FYVE/PHD"/>
</dbReference>
<dbReference type="GO" id="GO:0070210">
    <property type="term" value="C:Rpd3L-Expanded complex"/>
    <property type="evidence" value="ECO:0007669"/>
    <property type="project" value="TreeGrafter"/>
</dbReference>
<dbReference type="RefSeq" id="XP_034012622.1">
    <property type="nucleotide sequence ID" value="XM_034155277.1"/>
</dbReference>
<name>A0A642URE0_DIURU</name>
<feature type="compositionally biased region" description="Basic residues" evidence="4">
    <location>
        <begin position="249"/>
        <end position="262"/>
    </location>
</feature>
<dbReference type="PROSITE" id="PS50330">
    <property type="entry name" value="UIM"/>
    <property type="match status" value="1"/>
</dbReference>
<dbReference type="Proteomes" id="UP000449547">
    <property type="component" value="Unassembled WGS sequence"/>
</dbReference>
<dbReference type="InterPro" id="IPR053051">
    <property type="entry name" value="HDAC_complex_subunit"/>
</dbReference>
<feature type="compositionally biased region" description="Acidic residues" evidence="4">
    <location>
        <begin position="185"/>
        <end position="196"/>
    </location>
</feature>
<evidence type="ECO:0000313" key="6">
    <source>
        <dbReference type="EMBL" id="KAA8903006.1"/>
    </source>
</evidence>
<feature type="compositionally biased region" description="Acidic residues" evidence="4">
    <location>
        <begin position="21"/>
        <end position="32"/>
    </location>
</feature>
<dbReference type="GO" id="GO:0061186">
    <property type="term" value="P:negative regulation of silent mating-type cassette heterochromatin formation"/>
    <property type="evidence" value="ECO:0007669"/>
    <property type="project" value="TreeGrafter"/>
</dbReference>
<keyword evidence="7" id="KW-1185">Reference proteome</keyword>
<feature type="region of interest" description="Disordered" evidence="4">
    <location>
        <begin position="1"/>
        <end position="32"/>
    </location>
</feature>
<evidence type="ECO:0000256" key="3">
    <source>
        <dbReference type="ARBA" id="ARBA00022833"/>
    </source>
</evidence>
<dbReference type="GO" id="GO:0008270">
    <property type="term" value="F:zinc ion binding"/>
    <property type="evidence" value="ECO:0007669"/>
    <property type="project" value="UniProtKB-KW"/>
</dbReference>
<sequence>MSRSSRRQLDPHEDEPKDGYDVEADDEVDDDEEVTRCVCGQDELDASAIDAGVADTLKHYGVKIDHGLFIQCDKCSVWQHGYCVGLFTNDDVPDKYWCEQCKPDLHHLVIVDGDVVRTLYRPTNRSRTKLFSDDREAPAPKGRARRRGDPPSPSAPKRKRHYEDYDEQLQRALRESAQESGVAAGDDDHDDHDDDANTPRTRTPHQKTPSPHDKSASPAGEVKEENGDPSPREETEDGGDASGSATSGRRLKKSRPRAKKSKTPPQESAATQTKKESSQAPQISRAELLAQPSRPRFVAEASSIYELRKRTGAILEWLGRSQMELEEERQLKIALFNYKETTDDDSDDPSAKVIRDFNDNLKSMERLTERILSWEQKFGKYAP</sequence>
<dbReference type="VEuPathDB" id="FungiDB:DIURU_002607"/>
<feature type="compositionally biased region" description="Basic and acidic residues" evidence="4">
    <location>
        <begin position="210"/>
        <end position="233"/>
    </location>
</feature>
<feature type="domain" description="Zinc finger PHD-type" evidence="5">
    <location>
        <begin position="36"/>
        <end position="102"/>
    </location>
</feature>
<dbReference type="SUPFAM" id="SSF57903">
    <property type="entry name" value="FYVE/PHD zinc finger"/>
    <property type="match status" value="1"/>
</dbReference>